<sequence>MIQQPLRYGKTTLQASFPEKRVLQIIQGKKTDPVADIRSGVQTALRQPTGRPPLKELLKTGDKVSVIVSDITRAWIHYEKFLPCLLDELNEYGISDRDITLVVALGAHRRHTPAEHLHTYGKEAVERVRIVESYAREEADFVYMGTTSRGTRAYLNRQVVEADKVILTGGIAYHSMAGFGGGRKGIVPGVSRYSTIQENHRFCLHPEVGQGISPTAESGRLAGNPMHEDLMEIAAFLDPAFLLNVITTADGEFARFIGGHWDKAWQEGCRVIAELYGVPLREKADLVIVSAGGYPKDANLYQGTKAVDNALMAVKDDGVIILLLECVDIGEPPDFSGWFGHADLQERERHLREDFTVPGFVALKCGYDLRRVPQILVTLPENRDFAIKAGFLPAAALEEALAMAENILKKPDYTVILMPDGGNTVPVLA</sequence>
<dbReference type="AlphaFoldDB" id="F7NIW6"/>
<dbReference type="eggNOG" id="COG3875">
    <property type="taxonomic scope" value="Bacteria"/>
</dbReference>
<dbReference type="PANTHER" id="PTHR33171">
    <property type="entry name" value="LAR_N DOMAIN-CONTAINING PROTEIN"/>
    <property type="match status" value="1"/>
</dbReference>
<evidence type="ECO:0000313" key="3">
    <source>
        <dbReference type="EMBL" id="EGO63963.1"/>
    </source>
</evidence>
<dbReference type="Proteomes" id="UP000003240">
    <property type="component" value="Unassembled WGS sequence"/>
</dbReference>
<dbReference type="OrthoDB" id="9770545at2"/>
<feature type="domain" description="LarA-like N-terminal" evidence="1">
    <location>
        <begin position="8"/>
        <end position="208"/>
    </location>
</feature>
<proteinExistence type="predicted"/>
<dbReference type="InterPro" id="IPR048068">
    <property type="entry name" value="LarA-like"/>
</dbReference>
<dbReference type="Pfam" id="PF09861">
    <property type="entry name" value="Lar_N"/>
    <property type="match status" value="1"/>
</dbReference>
<dbReference type="InterPro" id="IPR047926">
    <property type="entry name" value="Ni_dep_LarA"/>
</dbReference>
<evidence type="ECO:0000259" key="1">
    <source>
        <dbReference type="Pfam" id="PF09861"/>
    </source>
</evidence>
<name>F7NIW6_9FIRM</name>
<dbReference type="NCBIfam" id="NF033504">
    <property type="entry name" value="Ni_dep_LarA"/>
    <property type="match status" value="1"/>
</dbReference>
<dbReference type="InterPro" id="IPR018657">
    <property type="entry name" value="LarA-like_N"/>
</dbReference>
<dbReference type="InterPro" id="IPR043166">
    <property type="entry name" value="LarA-like_C"/>
</dbReference>
<keyword evidence="4" id="KW-1185">Reference proteome</keyword>
<dbReference type="Pfam" id="PF21113">
    <property type="entry name" value="LarA_C"/>
    <property type="match status" value="1"/>
</dbReference>
<accession>F7NIW6</accession>
<evidence type="ECO:0000259" key="2">
    <source>
        <dbReference type="Pfam" id="PF21113"/>
    </source>
</evidence>
<dbReference type="GO" id="GO:0050043">
    <property type="term" value="F:lactate racemase activity"/>
    <property type="evidence" value="ECO:0007669"/>
    <property type="project" value="InterPro"/>
</dbReference>
<organism evidence="3 4">
    <name type="scientific">Acetonema longum DSM 6540</name>
    <dbReference type="NCBI Taxonomy" id="1009370"/>
    <lineage>
        <taxon>Bacteria</taxon>
        <taxon>Bacillati</taxon>
        <taxon>Bacillota</taxon>
        <taxon>Negativicutes</taxon>
        <taxon>Acetonemataceae</taxon>
        <taxon>Acetonema</taxon>
    </lineage>
</organism>
<feature type="domain" description="Lactate racemase C-terminal" evidence="2">
    <location>
        <begin position="282"/>
        <end position="328"/>
    </location>
</feature>
<dbReference type="InterPro" id="IPR048520">
    <property type="entry name" value="LarA_C"/>
</dbReference>
<protein>
    <submittedName>
        <fullName evidence="3">Uncharacterized protein</fullName>
    </submittedName>
</protein>
<reference evidence="3 4" key="1">
    <citation type="journal article" date="2011" name="EMBO J.">
        <title>Structural diversity of bacterial flagellar motors.</title>
        <authorList>
            <person name="Chen S."/>
            <person name="Beeby M."/>
            <person name="Murphy G.E."/>
            <person name="Leadbetter J.R."/>
            <person name="Hendrixson D.R."/>
            <person name="Briegel A."/>
            <person name="Li Z."/>
            <person name="Shi J."/>
            <person name="Tocheva E.I."/>
            <person name="Muller A."/>
            <person name="Dobro M.J."/>
            <person name="Jensen G.J."/>
        </authorList>
    </citation>
    <scope>NUCLEOTIDE SEQUENCE [LARGE SCALE GENOMIC DNA]</scope>
    <source>
        <strain evidence="3 4">DSM 6540</strain>
    </source>
</reference>
<dbReference type="Gene3D" id="3.40.50.11440">
    <property type="match status" value="1"/>
</dbReference>
<comment type="caution">
    <text evidence="3">The sequence shown here is derived from an EMBL/GenBank/DDBJ whole genome shotgun (WGS) entry which is preliminary data.</text>
</comment>
<dbReference type="RefSeq" id="WP_004573296.1">
    <property type="nucleotide sequence ID" value="NZ_AFGF01000081.1"/>
</dbReference>
<dbReference type="PANTHER" id="PTHR33171:SF17">
    <property type="entry name" value="LARA-LIKE N-TERMINAL DOMAIN-CONTAINING PROTEIN"/>
    <property type="match status" value="1"/>
</dbReference>
<gene>
    <name evidence="3" type="ORF">ALO_10094</name>
</gene>
<dbReference type="STRING" id="1009370.ALO_10094"/>
<dbReference type="EMBL" id="AFGF01000081">
    <property type="protein sequence ID" value="EGO63963.1"/>
    <property type="molecule type" value="Genomic_DNA"/>
</dbReference>
<evidence type="ECO:0000313" key="4">
    <source>
        <dbReference type="Proteomes" id="UP000003240"/>
    </source>
</evidence>
<dbReference type="Gene3D" id="3.90.226.30">
    <property type="match status" value="1"/>
</dbReference>